<organism evidence="6 7">
    <name type="scientific">Candidatus Litorirhabdus singularis</name>
    <dbReference type="NCBI Taxonomy" id="2518993"/>
    <lineage>
        <taxon>Bacteria</taxon>
        <taxon>Pseudomonadati</taxon>
        <taxon>Pseudomonadota</taxon>
        <taxon>Gammaproteobacteria</taxon>
        <taxon>Cellvibrionales</taxon>
        <taxon>Halieaceae</taxon>
        <taxon>Candidatus Litorirhabdus</taxon>
    </lineage>
</organism>
<dbReference type="InterPro" id="IPR036661">
    <property type="entry name" value="Luciferase-like_sf"/>
</dbReference>
<evidence type="ECO:0000313" key="7">
    <source>
        <dbReference type="Proteomes" id="UP001143362"/>
    </source>
</evidence>
<evidence type="ECO:0000256" key="4">
    <source>
        <dbReference type="ARBA" id="ARBA00023033"/>
    </source>
</evidence>
<gene>
    <name evidence="6" type="ORF">EYC98_14785</name>
</gene>
<name>A0ABT3TIU1_9GAMM</name>
<dbReference type="Proteomes" id="UP001143362">
    <property type="component" value="Unassembled WGS sequence"/>
</dbReference>
<sequence>MADLMFRFDMRQPSLSTTPRADMYAAAIDMCVWGEALGFNSAHLSEHHGSEDGYCPSPLIFASAIASRTERMRLFISALIAPLHDPVRLVEDLTVLDIISRGRVIPIISGGYREEEFNAVGKPLSSRKHYMDTIIPFLKQAWSGESFTFEGRTVTITPPPFSQPRPMLLMGGSSRPAARRAAEHADFFIPSGPEIFEYYREELKKRNKPDPGPMPAAPSTVTFVAEDPDAYWEQIAPHVQHETNIYAEWAEKAQVFSPYKHYDHTDDLRASGAYKVYRPQELVEAARDMVKLQPIQFHPLCGGIAPELAWQSLQLFAETVMPTLREENIV</sequence>
<dbReference type="PANTHER" id="PTHR42847">
    <property type="entry name" value="ALKANESULFONATE MONOOXYGENASE"/>
    <property type="match status" value="1"/>
</dbReference>
<dbReference type="SUPFAM" id="SSF51679">
    <property type="entry name" value="Bacterial luciferase-like"/>
    <property type="match status" value="1"/>
</dbReference>
<dbReference type="InterPro" id="IPR050172">
    <property type="entry name" value="SsuD_RutA_monooxygenase"/>
</dbReference>
<dbReference type="PANTHER" id="PTHR42847:SF4">
    <property type="entry name" value="ALKANESULFONATE MONOOXYGENASE-RELATED"/>
    <property type="match status" value="1"/>
</dbReference>
<evidence type="ECO:0000256" key="3">
    <source>
        <dbReference type="ARBA" id="ARBA00023002"/>
    </source>
</evidence>
<feature type="domain" description="Luciferase-like" evidence="5">
    <location>
        <begin position="19"/>
        <end position="251"/>
    </location>
</feature>
<dbReference type="Gene3D" id="3.20.20.30">
    <property type="entry name" value="Luciferase-like domain"/>
    <property type="match status" value="1"/>
</dbReference>
<dbReference type="EMBL" id="SHNN01000003">
    <property type="protein sequence ID" value="MCX2982125.1"/>
    <property type="molecule type" value="Genomic_DNA"/>
</dbReference>
<keyword evidence="2" id="KW-0288">FMN</keyword>
<keyword evidence="3" id="KW-0560">Oxidoreductase</keyword>
<dbReference type="Pfam" id="PF00296">
    <property type="entry name" value="Bac_luciferase"/>
    <property type="match status" value="1"/>
</dbReference>
<accession>A0ABT3TIU1</accession>
<comment type="caution">
    <text evidence="6">The sequence shown here is derived from an EMBL/GenBank/DDBJ whole genome shotgun (WGS) entry which is preliminary data.</text>
</comment>
<evidence type="ECO:0000259" key="5">
    <source>
        <dbReference type="Pfam" id="PF00296"/>
    </source>
</evidence>
<protein>
    <submittedName>
        <fullName evidence="6">LLM class flavin-dependent oxidoreductase</fullName>
    </submittedName>
</protein>
<dbReference type="RefSeq" id="WP_279246155.1">
    <property type="nucleotide sequence ID" value="NZ_SHNN01000003.1"/>
</dbReference>
<proteinExistence type="predicted"/>
<dbReference type="InterPro" id="IPR011251">
    <property type="entry name" value="Luciferase-like_dom"/>
</dbReference>
<reference evidence="6" key="1">
    <citation type="submission" date="2019-02" db="EMBL/GenBank/DDBJ databases">
        <authorList>
            <person name="Li S.-H."/>
        </authorList>
    </citation>
    <scope>NUCLEOTIDE SEQUENCE</scope>
    <source>
        <strain evidence="6">IMCC14734</strain>
    </source>
</reference>
<evidence type="ECO:0000256" key="2">
    <source>
        <dbReference type="ARBA" id="ARBA00022643"/>
    </source>
</evidence>
<evidence type="ECO:0000256" key="1">
    <source>
        <dbReference type="ARBA" id="ARBA00022630"/>
    </source>
</evidence>
<evidence type="ECO:0000313" key="6">
    <source>
        <dbReference type="EMBL" id="MCX2982125.1"/>
    </source>
</evidence>
<keyword evidence="1" id="KW-0285">Flavoprotein</keyword>
<keyword evidence="7" id="KW-1185">Reference proteome</keyword>
<keyword evidence="4" id="KW-0503">Monooxygenase</keyword>